<comment type="caution">
    <text evidence="2">The sequence shown here is derived from an EMBL/GenBank/DDBJ whole genome shotgun (WGS) entry which is preliminary data.</text>
</comment>
<gene>
    <name evidence="2" type="ORF">ENJ61_02180</name>
</gene>
<evidence type="ECO:0008006" key="3">
    <source>
        <dbReference type="Google" id="ProtNLM"/>
    </source>
</evidence>
<keyword evidence="1" id="KW-0732">Signal</keyword>
<dbReference type="EMBL" id="DRNB01000074">
    <property type="protein sequence ID" value="HHJ63691.1"/>
    <property type="molecule type" value="Genomic_DNA"/>
</dbReference>
<accession>A0A7C5L536</accession>
<reference evidence="2" key="1">
    <citation type="journal article" date="2020" name="mSystems">
        <title>Genome- and Community-Level Interaction Insights into Carbon Utilization and Element Cycling Functions of Hydrothermarchaeota in Hydrothermal Sediment.</title>
        <authorList>
            <person name="Zhou Z."/>
            <person name="Liu Y."/>
            <person name="Xu W."/>
            <person name="Pan J."/>
            <person name="Luo Z.H."/>
            <person name="Li M."/>
        </authorList>
    </citation>
    <scope>NUCLEOTIDE SEQUENCE [LARGE SCALE GENOMIC DNA]</scope>
    <source>
        <strain evidence="2">HyVt-501</strain>
    </source>
</reference>
<evidence type="ECO:0000256" key="1">
    <source>
        <dbReference type="SAM" id="SignalP"/>
    </source>
</evidence>
<proteinExistence type="predicted"/>
<name>A0A7C5L536_AQUAO</name>
<protein>
    <recommendedName>
        <fullName evidence="3">Cytochrome c domain-containing protein</fullName>
    </recommendedName>
</protein>
<evidence type="ECO:0000313" key="2">
    <source>
        <dbReference type="EMBL" id="HHJ63691.1"/>
    </source>
</evidence>
<sequence>MRRKRFLIPSAAALLMAPLALNEYFGSSCPELPGEPIRFSTAGAVPSFARQTGLSCASCHTIPPRLNTYGRIFKMRGYTDGTAIGDLNMGEGRSILKNSPVSVRVFSLPYSKRKGEDREVLIPDELVVALAGRVSENVGTFTAFASEEGHAFEPEIVKVAFVHDMGTTVVGLVGGKTSPTGTDPFESLNLYSRITRFKTTVWDGVLKKDSADLWDLHNYGASLYAYIGNVLYVNGGLYTGIVRDENSVKNKDKSDPFDLYARVALTPPGLPVDMNVGVFYYAGKNEPAGDDPANLGGNTSHKPRRLGVDLGFIKNLGDFSLELNGLYVDARDSFSTSSDFKHRGYNLSLN</sequence>
<feature type="non-terminal residue" evidence="2">
    <location>
        <position position="350"/>
    </location>
</feature>
<dbReference type="Proteomes" id="UP000885792">
    <property type="component" value="Unassembled WGS sequence"/>
</dbReference>
<feature type="signal peptide" evidence="1">
    <location>
        <begin position="1"/>
        <end position="22"/>
    </location>
</feature>
<organism evidence="2">
    <name type="scientific">Aquifex aeolicus</name>
    <dbReference type="NCBI Taxonomy" id="63363"/>
    <lineage>
        <taxon>Bacteria</taxon>
        <taxon>Pseudomonadati</taxon>
        <taxon>Aquificota</taxon>
        <taxon>Aquificia</taxon>
        <taxon>Aquificales</taxon>
        <taxon>Aquificaceae</taxon>
        <taxon>Aquifex</taxon>
    </lineage>
</organism>
<dbReference type="AlphaFoldDB" id="A0A7C5L536"/>
<feature type="chain" id="PRO_5028331534" description="Cytochrome c domain-containing protein" evidence="1">
    <location>
        <begin position="23"/>
        <end position="350"/>
    </location>
</feature>